<comment type="caution">
    <text evidence="2">The sequence shown here is derived from an EMBL/GenBank/DDBJ whole genome shotgun (WGS) entry which is preliminary data.</text>
</comment>
<organism evidence="2 3">
    <name type="scientific">Alectoria fallacina</name>
    <dbReference type="NCBI Taxonomy" id="1903189"/>
    <lineage>
        <taxon>Eukaryota</taxon>
        <taxon>Fungi</taxon>
        <taxon>Dikarya</taxon>
        <taxon>Ascomycota</taxon>
        <taxon>Pezizomycotina</taxon>
        <taxon>Lecanoromycetes</taxon>
        <taxon>OSLEUM clade</taxon>
        <taxon>Lecanoromycetidae</taxon>
        <taxon>Lecanorales</taxon>
        <taxon>Lecanorineae</taxon>
        <taxon>Parmeliaceae</taxon>
        <taxon>Alectoria</taxon>
    </lineage>
</organism>
<name>A0A8H3J9X8_9LECA</name>
<accession>A0A8H3J9X8</accession>
<reference evidence="2" key="1">
    <citation type="submission" date="2021-03" db="EMBL/GenBank/DDBJ databases">
        <authorList>
            <person name="Tagirdzhanova G."/>
        </authorList>
    </citation>
    <scope>NUCLEOTIDE SEQUENCE</scope>
</reference>
<sequence>MSDLSRPSSFACEARRLMWYGKTACEDPRLDRPSNRRNRSSLGPRDPRYGVKVLRETPESHILEPFDQSKGQVVALVSGQALNCGIGPIKWEQRITYLSAKDVLKWSKLAEWLDKFDQRNPRHEFKIYLKIDLSYYDSVYWKLKAEDMVPKNVLSVHVSDFPGGSSTALGSRIWVDTMHVGTTSTLHCANPYSD</sequence>
<gene>
    <name evidence="2" type="ORF">ALECFALPRED_000337</name>
</gene>
<dbReference type="AlphaFoldDB" id="A0A8H3J9X8"/>
<evidence type="ECO:0000256" key="1">
    <source>
        <dbReference type="SAM" id="MobiDB-lite"/>
    </source>
</evidence>
<proteinExistence type="predicted"/>
<dbReference type="Proteomes" id="UP000664203">
    <property type="component" value="Unassembled WGS sequence"/>
</dbReference>
<feature type="region of interest" description="Disordered" evidence="1">
    <location>
        <begin position="29"/>
        <end position="49"/>
    </location>
</feature>
<evidence type="ECO:0000313" key="3">
    <source>
        <dbReference type="Proteomes" id="UP000664203"/>
    </source>
</evidence>
<keyword evidence="3" id="KW-1185">Reference proteome</keyword>
<evidence type="ECO:0000313" key="2">
    <source>
        <dbReference type="EMBL" id="CAF9943436.1"/>
    </source>
</evidence>
<protein>
    <submittedName>
        <fullName evidence="2">Uncharacterized protein</fullName>
    </submittedName>
</protein>
<dbReference type="EMBL" id="CAJPDR010001028">
    <property type="protein sequence ID" value="CAF9943436.1"/>
    <property type="molecule type" value="Genomic_DNA"/>
</dbReference>